<dbReference type="GO" id="GO:0003688">
    <property type="term" value="F:DNA replication origin binding"/>
    <property type="evidence" value="ECO:0007669"/>
    <property type="project" value="TreeGrafter"/>
</dbReference>
<dbReference type="EMBL" id="ML179051">
    <property type="protein sequence ID" value="THV05128.1"/>
    <property type="molecule type" value="Genomic_DNA"/>
</dbReference>
<dbReference type="InterPro" id="IPR003593">
    <property type="entry name" value="AAA+_ATPase"/>
</dbReference>
<gene>
    <name evidence="4" type="ORF">K435DRAFT_713702</name>
</gene>
<dbReference type="OrthoDB" id="1926878at2759"/>
<organism evidence="4 5">
    <name type="scientific">Dendrothele bispora (strain CBS 962.96)</name>
    <dbReference type="NCBI Taxonomy" id="1314807"/>
    <lineage>
        <taxon>Eukaryota</taxon>
        <taxon>Fungi</taxon>
        <taxon>Dikarya</taxon>
        <taxon>Basidiomycota</taxon>
        <taxon>Agaricomycotina</taxon>
        <taxon>Agaricomycetes</taxon>
        <taxon>Agaricomycetidae</taxon>
        <taxon>Agaricales</taxon>
        <taxon>Agaricales incertae sedis</taxon>
        <taxon>Dendrothele</taxon>
    </lineage>
</organism>
<dbReference type="GO" id="GO:0006270">
    <property type="term" value="P:DNA replication initiation"/>
    <property type="evidence" value="ECO:0007669"/>
    <property type="project" value="TreeGrafter"/>
</dbReference>
<dbReference type="CDD" id="cd00009">
    <property type="entry name" value="AAA"/>
    <property type="match status" value="1"/>
</dbReference>
<evidence type="ECO:0000313" key="5">
    <source>
        <dbReference type="Proteomes" id="UP000297245"/>
    </source>
</evidence>
<dbReference type="SUPFAM" id="SSF52540">
    <property type="entry name" value="P-loop containing nucleoside triphosphate hydrolases"/>
    <property type="match status" value="1"/>
</dbReference>
<dbReference type="AlphaFoldDB" id="A0A4S8MQ12"/>
<protein>
    <submittedName>
        <fullName evidence="4">P-loop containing nucleoside triphosphate hydrolase protein</fullName>
    </submittedName>
</protein>
<proteinExistence type="predicted"/>
<dbReference type="GO" id="GO:0005634">
    <property type="term" value="C:nucleus"/>
    <property type="evidence" value="ECO:0007669"/>
    <property type="project" value="TreeGrafter"/>
</dbReference>
<dbReference type="GO" id="GO:0016887">
    <property type="term" value="F:ATP hydrolysis activity"/>
    <property type="evidence" value="ECO:0007669"/>
    <property type="project" value="InterPro"/>
</dbReference>
<evidence type="ECO:0000313" key="4">
    <source>
        <dbReference type="EMBL" id="THV05128.1"/>
    </source>
</evidence>
<dbReference type="InterPro" id="IPR050311">
    <property type="entry name" value="ORC1/CDC6"/>
</dbReference>
<dbReference type="PANTHER" id="PTHR10763">
    <property type="entry name" value="CELL DIVISION CONTROL PROTEIN 6-RELATED"/>
    <property type="match status" value="1"/>
</dbReference>
<dbReference type="Pfam" id="PF22606">
    <property type="entry name" value="Cdc6-ORC-like_ATPase_lid"/>
    <property type="match status" value="1"/>
</dbReference>
<feature type="region of interest" description="Disordered" evidence="2">
    <location>
        <begin position="82"/>
        <end position="113"/>
    </location>
</feature>
<evidence type="ECO:0000256" key="1">
    <source>
        <dbReference type="ARBA" id="ARBA00022705"/>
    </source>
</evidence>
<feature type="domain" description="AAA+ ATPase" evidence="3">
    <location>
        <begin position="179"/>
        <end position="339"/>
    </location>
</feature>
<dbReference type="InterPro" id="IPR054425">
    <property type="entry name" value="Cdc6_ORC1-like_ATPase_lid"/>
</dbReference>
<feature type="region of interest" description="Disordered" evidence="2">
    <location>
        <begin position="24"/>
        <end position="49"/>
    </location>
</feature>
<dbReference type="PANTHER" id="PTHR10763:SF26">
    <property type="entry name" value="CELL DIVISION CONTROL PROTEIN 6 HOMOLOG"/>
    <property type="match status" value="1"/>
</dbReference>
<name>A0A4S8MQ12_DENBC</name>
<keyword evidence="4" id="KW-0378">Hydrolase</keyword>
<feature type="compositionally biased region" description="Polar residues" evidence="2">
    <location>
        <begin position="104"/>
        <end position="113"/>
    </location>
</feature>
<dbReference type="Proteomes" id="UP000297245">
    <property type="component" value="Unassembled WGS sequence"/>
</dbReference>
<dbReference type="InterPro" id="IPR027417">
    <property type="entry name" value="P-loop_NTPase"/>
</dbReference>
<keyword evidence="5" id="KW-1185">Reference proteome</keyword>
<sequence length="634" mass="68292">MQTPRITRSVSSVLGKRAHHSEQSLSFCEQLQTPEPTPNPKRARTSSVVVDGSWNKENVPPFNLIPVAGEISPVRSRLTRSLRRNTTEEITPPRAEDSLRRRASSSNIPRDSTPATAISHLAISTPPPTPPSFIPIHARARALLRSTCNDSSSMPGRENERAILVEFITNFLESSPHDDFLSLYISGSPGSGKTALVNSVIDSVDIQSKGAKIVVINCMALRDVDALWERIIEELEGLKKRKSVKSKKAKTFDSLDVVIKNLDTKCILVLDELDNLVKASQSATTLLTLPNSASSRLRVIGIANTHTLTTSTSPASSSVRTLHFAPYTSAQLLQILQSRLVPLRTDDGGERVDKLLPPSSLTLLSKKIAAMTGDVRCLFEVLRGSIDQAVSSTTKPTDPMEAPNCSVKPAHILAALKVHSPVVTSTIPAPSSEIVAKIQSLGLQARLTLLAILLASKRLEAGMSITTGVAPSIKRTSSSSNIGDSSSIDRAQLHTYYALILSRTESTVCQPVSRNEFTDLINMLDGVGLISTGSGTDSSPSKGKRAFGRSSSFAGVIKKGSSDDVKLSAGVLTEEVVRGLGVEIEGADASQDVREEEVRAIWRRESSRLAKDIKIASAKAVKRDESRFADACED</sequence>
<reference evidence="4 5" key="1">
    <citation type="journal article" date="2019" name="Nat. Ecol. Evol.">
        <title>Megaphylogeny resolves global patterns of mushroom evolution.</title>
        <authorList>
            <person name="Varga T."/>
            <person name="Krizsan K."/>
            <person name="Foldi C."/>
            <person name="Dima B."/>
            <person name="Sanchez-Garcia M."/>
            <person name="Sanchez-Ramirez S."/>
            <person name="Szollosi G.J."/>
            <person name="Szarkandi J.G."/>
            <person name="Papp V."/>
            <person name="Albert L."/>
            <person name="Andreopoulos W."/>
            <person name="Angelini C."/>
            <person name="Antonin V."/>
            <person name="Barry K.W."/>
            <person name="Bougher N.L."/>
            <person name="Buchanan P."/>
            <person name="Buyck B."/>
            <person name="Bense V."/>
            <person name="Catcheside P."/>
            <person name="Chovatia M."/>
            <person name="Cooper J."/>
            <person name="Damon W."/>
            <person name="Desjardin D."/>
            <person name="Finy P."/>
            <person name="Geml J."/>
            <person name="Haridas S."/>
            <person name="Hughes K."/>
            <person name="Justo A."/>
            <person name="Karasinski D."/>
            <person name="Kautmanova I."/>
            <person name="Kiss B."/>
            <person name="Kocsube S."/>
            <person name="Kotiranta H."/>
            <person name="LaButti K.M."/>
            <person name="Lechner B.E."/>
            <person name="Liimatainen K."/>
            <person name="Lipzen A."/>
            <person name="Lukacs Z."/>
            <person name="Mihaltcheva S."/>
            <person name="Morgado L.N."/>
            <person name="Niskanen T."/>
            <person name="Noordeloos M.E."/>
            <person name="Ohm R.A."/>
            <person name="Ortiz-Santana B."/>
            <person name="Ovrebo C."/>
            <person name="Racz N."/>
            <person name="Riley R."/>
            <person name="Savchenko A."/>
            <person name="Shiryaev A."/>
            <person name="Soop K."/>
            <person name="Spirin V."/>
            <person name="Szebenyi C."/>
            <person name="Tomsovsky M."/>
            <person name="Tulloss R.E."/>
            <person name="Uehling J."/>
            <person name="Grigoriev I.V."/>
            <person name="Vagvolgyi C."/>
            <person name="Papp T."/>
            <person name="Martin F.M."/>
            <person name="Miettinen O."/>
            <person name="Hibbett D.S."/>
            <person name="Nagy L.G."/>
        </authorList>
    </citation>
    <scope>NUCLEOTIDE SEQUENCE [LARGE SCALE GENOMIC DNA]</scope>
    <source>
        <strain evidence="4 5">CBS 962.96</strain>
    </source>
</reference>
<keyword evidence="1" id="KW-0235">DNA replication</keyword>
<feature type="compositionally biased region" description="Polar residues" evidence="2">
    <location>
        <begin position="24"/>
        <end position="34"/>
    </location>
</feature>
<dbReference type="Pfam" id="PF00004">
    <property type="entry name" value="AAA"/>
    <property type="match status" value="1"/>
</dbReference>
<evidence type="ECO:0000259" key="3">
    <source>
        <dbReference type="SMART" id="SM00382"/>
    </source>
</evidence>
<evidence type="ECO:0000256" key="2">
    <source>
        <dbReference type="SAM" id="MobiDB-lite"/>
    </source>
</evidence>
<dbReference type="Gene3D" id="3.40.50.300">
    <property type="entry name" value="P-loop containing nucleotide triphosphate hydrolases"/>
    <property type="match status" value="1"/>
</dbReference>
<dbReference type="GO" id="GO:0033314">
    <property type="term" value="P:mitotic DNA replication checkpoint signaling"/>
    <property type="evidence" value="ECO:0007669"/>
    <property type="project" value="TreeGrafter"/>
</dbReference>
<dbReference type="GO" id="GO:0005524">
    <property type="term" value="F:ATP binding"/>
    <property type="evidence" value="ECO:0007669"/>
    <property type="project" value="InterPro"/>
</dbReference>
<accession>A0A4S8MQ12</accession>
<dbReference type="SMART" id="SM00382">
    <property type="entry name" value="AAA"/>
    <property type="match status" value="1"/>
</dbReference>
<dbReference type="InterPro" id="IPR003959">
    <property type="entry name" value="ATPase_AAA_core"/>
</dbReference>